<accession>A0ABX9ZLP0</accession>
<gene>
    <name evidence="3" type="ORF">EJE83_17860</name>
</gene>
<dbReference type="EMBL" id="RWHX01000036">
    <property type="protein sequence ID" value="RSK77855.1"/>
    <property type="molecule type" value="Genomic_DNA"/>
</dbReference>
<comment type="caution">
    <text evidence="3">The sequence shown here is derived from an EMBL/GenBank/DDBJ whole genome shotgun (WGS) entry which is preliminary data.</text>
</comment>
<organism evidence="3 4">
    <name type="scientific">Pandoraea apista</name>
    <dbReference type="NCBI Taxonomy" id="93218"/>
    <lineage>
        <taxon>Bacteria</taxon>
        <taxon>Pseudomonadati</taxon>
        <taxon>Pseudomonadota</taxon>
        <taxon>Betaproteobacteria</taxon>
        <taxon>Burkholderiales</taxon>
        <taxon>Burkholderiaceae</taxon>
        <taxon>Pandoraea</taxon>
    </lineage>
</organism>
<proteinExistence type="predicted"/>
<protein>
    <submittedName>
        <fullName evidence="3">DUF4035 domain-containing protein</fullName>
    </submittedName>
</protein>
<dbReference type="InterPro" id="IPR009350">
    <property type="entry name" value="Phage_tail_T"/>
</dbReference>
<dbReference type="Proteomes" id="UP000270216">
    <property type="component" value="Unassembled WGS sequence"/>
</dbReference>
<evidence type="ECO:0000313" key="4">
    <source>
        <dbReference type="Proteomes" id="UP000270216"/>
    </source>
</evidence>
<feature type="region of interest" description="Disordered" evidence="1">
    <location>
        <begin position="96"/>
        <end position="123"/>
    </location>
</feature>
<evidence type="ECO:0000313" key="3">
    <source>
        <dbReference type="EMBL" id="RSK77855.1"/>
    </source>
</evidence>
<sequence>MSVARCQAEVSSAEFGEWLAYYQIEPFGTRVDDLRAGVIAAATYNVNRDRKRQPEPFGPSDVIPWLVDDSGRNDEPILLDDPAAQTALIRASLFGSSASGKADDHREPQGAQRLPRPHGDGRQ</sequence>
<evidence type="ECO:0000256" key="1">
    <source>
        <dbReference type="SAM" id="MobiDB-lite"/>
    </source>
</evidence>
<dbReference type="Pfam" id="PF06223">
    <property type="entry name" value="Phage_tail_T"/>
    <property type="match status" value="1"/>
</dbReference>
<name>A0ABX9ZLP0_9BURK</name>
<feature type="domain" description="Minor tail T" evidence="2">
    <location>
        <begin position="11"/>
        <end position="66"/>
    </location>
</feature>
<dbReference type="RefSeq" id="WP_125899260.1">
    <property type="nucleotide sequence ID" value="NZ_RWHX01000036.1"/>
</dbReference>
<evidence type="ECO:0000259" key="2">
    <source>
        <dbReference type="Pfam" id="PF06223"/>
    </source>
</evidence>
<keyword evidence="4" id="KW-1185">Reference proteome</keyword>
<reference evidence="3 4" key="1">
    <citation type="submission" date="2018-12" db="EMBL/GenBank/DDBJ databases">
        <title>Whole genome sequence of a Pandoraea apista isolate from a patient with cystic fibrosis.</title>
        <authorList>
            <person name="Kenna D.T."/>
            <person name="Turton J.F."/>
        </authorList>
    </citation>
    <scope>NUCLEOTIDE SEQUENCE [LARGE SCALE GENOMIC DNA]</scope>
    <source>
        <strain evidence="3 4">Pa13324</strain>
    </source>
</reference>